<dbReference type="GO" id="GO:0008610">
    <property type="term" value="P:lipid biosynthetic process"/>
    <property type="evidence" value="ECO:0007669"/>
    <property type="project" value="TreeGrafter"/>
</dbReference>
<evidence type="ECO:0000313" key="3">
    <source>
        <dbReference type="EMBL" id="MBF8193547.1"/>
    </source>
</evidence>
<dbReference type="Pfam" id="PF00975">
    <property type="entry name" value="Thioesterase"/>
    <property type="match status" value="1"/>
</dbReference>
<name>A0A931ARD4_9ACTN</name>
<dbReference type="InterPro" id="IPR029058">
    <property type="entry name" value="AB_hydrolase_fold"/>
</dbReference>
<evidence type="ECO:0000256" key="1">
    <source>
        <dbReference type="ARBA" id="ARBA00007169"/>
    </source>
</evidence>
<organism evidence="3 4">
    <name type="scientific">Nonomuraea cypriaca</name>
    <dbReference type="NCBI Taxonomy" id="1187855"/>
    <lineage>
        <taxon>Bacteria</taxon>
        <taxon>Bacillati</taxon>
        <taxon>Actinomycetota</taxon>
        <taxon>Actinomycetes</taxon>
        <taxon>Streptosporangiales</taxon>
        <taxon>Streptosporangiaceae</taxon>
        <taxon>Nonomuraea</taxon>
    </lineage>
</organism>
<evidence type="ECO:0000313" key="4">
    <source>
        <dbReference type="Proteomes" id="UP000605361"/>
    </source>
</evidence>
<dbReference type="InterPro" id="IPR012223">
    <property type="entry name" value="TEII"/>
</dbReference>
<comment type="caution">
    <text evidence="3">The sequence shown here is derived from an EMBL/GenBank/DDBJ whole genome shotgun (WGS) entry which is preliminary data.</text>
</comment>
<feature type="domain" description="Thioesterase" evidence="2">
    <location>
        <begin position="25"/>
        <end position="246"/>
    </location>
</feature>
<evidence type="ECO:0000259" key="2">
    <source>
        <dbReference type="Pfam" id="PF00975"/>
    </source>
</evidence>
<gene>
    <name evidence="3" type="ORF">ITP53_49315</name>
</gene>
<comment type="similarity">
    <text evidence="1">Belongs to the thioesterase family.</text>
</comment>
<dbReference type="PANTHER" id="PTHR11487:SF0">
    <property type="entry name" value="S-ACYL FATTY ACID SYNTHASE THIOESTERASE, MEDIUM CHAIN"/>
    <property type="match status" value="1"/>
</dbReference>
<dbReference type="EMBL" id="JADOGI010000294">
    <property type="protein sequence ID" value="MBF8193547.1"/>
    <property type="molecule type" value="Genomic_DNA"/>
</dbReference>
<dbReference type="AlphaFoldDB" id="A0A931ARD4"/>
<dbReference type="Proteomes" id="UP000605361">
    <property type="component" value="Unassembled WGS sequence"/>
</dbReference>
<protein>
    <submittedName>
        <fullName evidence="3">Thioesterase</fullName>
    </submittedName>
</protein>
<proteinExistence type="inferred from homology"/>
<keyword evidence="4" id="KW-1185">Reference proteome</keyword>
<dbReference type="SUPFAM" id="SSF53474">
    <property type="entry name" value="alpha/beta-Hydrolases"/>
    <property type="match status" value="1"/>
</dbReference>
<dbReference type="Gene3D" id="3.40.50.1820">
    <property type="entry name" value="alpha/beta hydrolase"/>
    <property type="match status" value="1"/>
</dbReference>
<dbReference type="InterPro" id="IPR001031">
    <property type="entry name" value="Thioesterase"/>
</dbReference>
<reference evidence="3" key="1">
    <citation type="submission" date="2020-11" db="EMBL/GenBank/DDBJ databases">
        <title>Whole-genome analyses of Nonomuraea sp. K274.</title>
        <authorList>
            <person name="Veyisoglu A."/>
        </authorList>
    </citation>
    <scope>NUCLEOTIDE SEQUENCE</scope>
    <source>
        <strain evidence="3">K274</strain>
    </source>
</reference>
<accession>A0A931ARD4</accession>
<dbReference type="PANTHER" id="PTHR11487">
    <property type="entry name" value="THIOESTERASE"/>
    <property type="match status" value="1"/>
</dbReference>
<sequence>MSAAGQQTGGGWLRMSPPNPSADLRLICLPHGGGGTAAFRGWARGLPPAIEVCAVQLPGRESRMGERPIDDMGELLDGLGPAVADALDRPFALYGHSMGARVAFELSRWLRRRGAPRPLHLFVSGCPAPQLPQPPPLHPLPEAELVRRLREMGGLSPEVFQIPGLLDVLLPVLRADFAVVETCAYEPEPPLGHPVTAFAGTADPEADRAQTEAWEAQTSGAFAFHEMPGGHFFVQDRLADVLSVIAKVVSADS</sequence>
<dbReference type="RefSeq" id="WP_195902404.1">
    <property type="nucleotide sequence ID" value="NZ_JADOGI010000294.1"/>
</dbReference>